<feature type="compositionally biased region" description="Gly residues" evidence="1">
    <location>
        <begin position="152"/>
        <end position="166"/>
    </location>
</feature>
<feature type="compositionally biased region" description="Low complexity" evidence="1">
    <location>
        <begin position="26"/>
        <end position="35"/>
    </location>
</feature>
<dbReference type="PANTHER" id="PTHR15000:SF1">
    <property type="entry name" value="ERYTHROID DIFFERENTIATION-RELATED FACTOR 1"/>
    <property type="match status" value="1"/>
</dbReference>
<sequence>MLGHKKMRGGTEPKDVISGKQPGECSSKTSNSSSGSKDERESEGEQDVVSQENEGGTEPKDGISGKQLGECNSKTSNSSSGSKEDRESGGEQDVVSQENEGGTEPKDGLGGKQPGECNSKTSNSSSATAFKSDRVLEREQVEGSEETEGGFDGDGSGSGDASGYGGGDDDDDDDDDGDDDDDDDETQKKVKVHQDLSFQLQFDCIQFLSMSKLPLSDEKTVHRALTVRLREGREAVTVLTGLDDQLNDLMKYIPEVASSCMDCDIDKTDEPSNLKGQSSFFPEVIINALENIFTFITSGRIMEGHTYWLVKGDKGKIKLHDLTSIRLQTNYVWKDECTRITVLMAVLFYRVANNMLFKDSPFILTKHGTIHKLLDNCLALTLDGDDRLPEIFAAASYLLSDNYTVAAPRIVP</sequence>
<dbReference type="PANTHER" id="PTHR15000">
    <property type="entry name" value="ERYTHROID DIFFERENTIATION-RELATED FACTOR 1"/>
    <property type="match status" value="1"/>
</dbReference>
<keyword evidence="4" id="KW-1185">Reference proteome</keyword>
<evidence type="ECO:0000259" key="2">
    <source>
        <dbReference type="Pfam" id="PF23788"/>
    </source>
</evidence>
<reference evidence="3 4" key="1">
    <citation type="submission" date="2022-05" db="EMBL/GenBank/DDBJ databases">
        <authorList>
            <consortium name="Genoscope - CEA"/>
            <person name="William W."/>
        </authorList>
    </citation>
    <scope>NUCLEOTIDE SEQUENCE [LARGE SCALE GENOMIC DNA]</scope>
</reference>
<proteinExistence type="predicted"/>
<evidence type="ECO:0000256" key="1">
    <source>
        <dbReference type="SAM" id="MobiDB-lite"/>
    </source>
</evidence>
<feature type="domain" description="EDRF1 N-terminal" evidence="2">
    <location>
        <begin position="200"/>
        <end position="406"/>
    </location>
</feature>
<dbReference type="Proteomes" id="UP001159405">
    <property type="component" value="Unassembled WGS sequence"/>
</dbReference>
<feature type="compositionally biased region" description="Acidic residues" evidence="1">
    <location>
        <begin position="142"/>
        <end position="151"/>
    </location>
</feature>
<feature type="compositionally biased region" description="Basic and acidic residues" evidence="1">
    <location>
        <begin position="131"/>
        <end position="141"/>
    </location>
</feature>
<gene>
    <name evidence="3" type="ORF">PLOB_00010704</name>
</gene>
<accession>A0ABN8QUS9</accession>
<dbReference type="Pfam" id="PF23788">
    <property type="entry name" value="EDRF1_N"/>
    <property type="match status" value="1"/>
</dbReference>
<feature type="compositionally biased region" description="Acidic residues" evidence="1">
    <location>
        <begin position="167"/>
        <end position="185"/>
    </location>
</feature>
<evidence type="ECO:0000313" key="3">
    <source>
        <dbReference type="EMBL" id="CAH3170285.1"/>
    </source>
</evidence>
<name>A0ABN8QUS9_9CNID</name>
<feature type="compositionally biased region" description="Low complexity" evidence="1">
    <location>
        <begin position="72"/>
        <end position="81"/>
    </location>
</feature>
<dbReference type="InterPro" id="IPR056582">
    <property type="entry name" value="EDRF1_N"/>
</dbReference>
<evidence type="ECO:0000313" key="4">
    <source>
        <dbReference type="Proteomes" id="UP001159405"/>
    </source>
</evidence>
<organism evidence="3 4">
    <name type="scientific">Porites lobata</name>
    <dbReference type="NCBI Taxonomy" id="104759"/>
    <lineage>
        <taxon>Eukaryota</taxon>
        <taxon>Metazoa</taxon>
        <taxon>Cnidaria</taxon>
        <taxon>Anthozoa</taxon>
        <taxon>Hexacorallia</taxon>
        <taxon>Scleractinia</taxon>
        <taxon>Fungiina</taxon>
        <taxon>Poritidae</taxon>
        <taxon>Porites</taxon>
    </lineage>
</organism>
<protein>
    <recommendedName>
        <fullName evidence="2">EDRF1 N-terminal domain-containing protein</fullName>
    </recommendedName>
</protein>
<feature type="compositionally biased region" description="Low complexity" evidence="1">
    <location>
        <begin position="118"/>
        <end position="130"/>
    </location>
</feature>
<comment type="caution">
    <text evidence="3">The sequence shown here is derived from an EMBL/GenBank/DDBJ whole genome shotgun (WGS) entry which is preliminary data.</text>
</comment>
<dbReference type="EMBL" id="CALNXK010000155">
    <property type="protein sequence ID" value="CAH3170285.1"/>
    <property type="molecule type" value="Genomic_DNA"/>
</dbReference>
<feature type="region of interest" description="Disordered" evidence="1">
    <location>
        <begin position="1"/>
        <end position="190"/>
    </location>
</feature>